<dbReference type="PANTHER" id="PTHR33546:SF1">
    <property type="entry name" value="LARGE, MULTIFUNCTIONAL SECRETED PROTEIN"/>
    <property type="match status" value="1"/>
</dbReference>
<dbReference type="Pfam" id="PF23500">
    <property type="entry name" value="DUF7133"/>
    <property type="match status" value="1"/>
</dbReference>
<keyword evidence="8" id="KW-1185">Reference proteome</keyword>
<dbReference type="Gene3D" id="2.120.10.30">
    <property type="entry name" value="TolB, C-terminal domain"/>
    <property type="match status" value="1"/>
</dbReference>
<dbReference type="InterPro" id="IPR009056">
    <property type="entry name" value="Cyt_c-like_dom"/>
</dbReference>
<dbReference type="PANTHER" id="PTHR33546">
    <property type="entry name" value="LARGE, MULTIFUNCTIONAL SECRETED PROTEIN-RELATED"/>
    <property type="match status" value="1"/>
</dbReference>
<dbReference type="GO" id="GO:0046872">
    <property type="term" value="F:metal ion binding"/>
    <property type="evidence" value="ECO:0007669"/>
    <property type="project" value="UniProtKB-KW"/>
</dbReference>
<keyword evidence="2 4" id="KW-0479">Metal-binding</keyword>
<dbReference type="OrthoDB" id="223239at2"/>
<dbReference type="InterPro" id="IPR013427">
    <property type="entry name" value="Haem-bd_dom_put"/>
</dbReference>
<dbReference type="GO" id="GO:0020037">
    <property type="term" value="F:heme binding"/>
    <property type="evidence" value="ECO:0007669"/>
    <property type="project" value="InterPro"/>
</dbReference>
<dbReference type="SUPFAM" id="SSF46626">
    <property type="entry name" value="Cytochrome c"/>
    <property type="match status" value="1"/>
</dbReference>
<evidence type="ECO:0000256" key="4">
    <source>
        <dbReference type="PROSITE-ProRule" id="PRU00433"/>
    </source>
</evidence>
<dbReference type="GO" id="GO:0009055">
    <property type="term" value="F:electron transfer activity"/>
    <property type="evidence" value="ECO:0007669"/>
    <property type="project" value="InterPro"/>
</dbReference>
<evidence type="ECO:0000256" key="1">
    <source>
        <dbReference type="ARBA" id="ARBA00022617"/>
    </source>
</evidence>
<gene>
    <name evidence="7" type="ORF">ElP_31840</name>
</gene>
<protein>
    <recommendedName>
        <fullName evidence="6">Cytochrome c domain-containing protein</fullName>
    </recommendedName>
</protein>
<dbReference type="InterPro" id="IPR055557">
    <property type="entry name" value="DUF7133"/>
</dbReference>
<evidence type="ECO:0000256" key="5">
    <source>
        <dbReference type="SAM" id="SignalP"/>
    </source>
</evidence>
<keyword evidence="1 4" id="KW-0349">Heme</keyword>
<dbReference type="NCBIfam" id="TIGR02603">
    <property type="entry name" value="CxxCH_TIGR02603"/>
    <property type="match status" value="1"/>
</dbReference>
<sequence length="1008" mass="108229" precursor="true">MRIRTVAVVLAPALLFALAGSAAPQEVAGLRVPAGFSVSEFAGSDLANDIQCLTIAPDGRVIVSGRGYVSILVDDDEDGRADRALPFAEGPEDGAMGLLREGDSLFVVGDGGLRRYRDADGDDRADGPSELIRAMTTGSEHDAHAVRRGPDGWLYVMIGNFAGIDASYASLPTSPIADPVAGCLVRFPPDFGGSEIVADGFRNAYDFDFNPDGEVFAYDSDNERCVSLPWYEPTRFYHVVPGGHHGWLAPQRTETWRLPPWAEDVVPPVAPIDRGSPTGVVCYRHEAFPERYRGGFFLLDWTFGRVFFARPRQEGASYVAEPEVFLRATGSEGYAWTDAEVHPGSGDLFLSIGGRGTRGAVYRVRYEGEGDARGVAETERRRGGAGGRLEAGVIGGEVGTDRIVEAAGSDDELERLRALVELGRRGDAVPAGDLSRAIRGNWDHPDRLLRSASAALIRRLGPGDRVGLAASATSDRQRTTLGFGIAGDDPEAALGLASEVLGDEGASPSDRLAASRLVQVALGGQPDPALIGTAWEGYSGRLGRSASGDPEAPETLAARLRSGFPSGDLALDREQSRALAMLEDDHPDSLELVAERLTGSSDPIDDLHHLIVIGRLRAPRTPEVTSRVADSLLALDRKLDDRGANRDRNWPLRVSELYEGLADRDPELHRAMIEHPEFGRASHALFARSDGFDRLASADRFLDRAEADPGFSWDADVVAVLGDRPTDWAIDTLRSLWGEVGLDEAILPILARNPSPQDRPKFADGLGSTQRSTVSASLGALEALGPSDDPEEWLALVLALRRAPDDESRRRLSRFLARSTGRDLGPDPSSWSDWLARHSPDLAGRLSGGDGVDAEAWERRLAGIDWSTGDASRGEGVFQKAQCGACHSGNRAVGPDLAGVAGRFSREDLFRTIVLPSRDVADRYRSIVVATSDGNIHQGVVIYDAADSLILQAGATETVLLRPGDVEERRSSDASLMPAGLLDDRSDREIADLDAYLRSLGSADAAGR</sequence>
<dbReference type="PROSITE" id="PS51007">
    <property type="entry name" value="CYTC"/>
    <property type="match status" value="1"/>
</dbReference>
<dbReference type="InterPro" id="IPR011042">
    <property type="entry name" value="6-blade_b-propeller_TolB-like"/>
</dbReference>
<dbReference type="InterPro" id="IPR011041">
    <property type="entry name" value="Quinoprot_gluc/sorb_DH_b-prop"/>
</dbReference>
<reference evidence="7 8" key="1">
    <citation type="submission" date="2019-02" db="EMBL/GenBank/DDBJ databases">
        <title>Deep-cultivation of Planctomycetes and their phenomic and genomic characterization uncovers novel biology.</title>
        <authorList>
            <person name="Wiegand S."/>
            <person name="Jogler M."/>
            <person name="Boedeker C."/>
            <person name="Pinto D."/>
            <person name="Vollmers J."/>
            <person name="Rivas-Marin E."/>
            <person name="Kohn T."/>
            <person name="Peeters S.H."/>
            <person name="Heuer A."/>
            <person name="Rast P."/>
            <person name="Oberbeckmann S."/>
            <person name="Bunk B."/>
            <person name="Jeske O."/>
            <person name="Meyerdierks A."/>
            <person name="Storesund J.E."/>
            <person name="Kallscheuer N."/>
            <person name="Luecker S."/>
            <person name="Lage O.M."/>
            <person name="Pohl T."/>
            <person name="Merkel B.J."/>
            <person name="Hornburger P."/>
            <person name="Mueller R.-W."/>
            <person name="Bruemmer F."/>
            <person name="Labrenz M."/>
            <person name="Spormann A.M."/>
            <person name="Op den Camp H."/>
            <person name="Overmann J."/>
            <person name="Amann R."/>
            <person name="Jetten M.S.M."/>
            <person name="Mascher T."/>
            <person name="Medema M.H."/>
            <person name="Devos D.P."/>
            <person name="Kaster A.-K."/>
            <person name="Ovreas L."/>
            <person name="Rohde M."/>
            <person name="Galperin M.Y."/>
            <person name="Jogler C."/>
        </authorList>
    </citation>
    <scope>NUCLEOTIDE SEQUENCE [LARGE SCALE GENOMIC DNA]</scope>
    <source>
        <strain evidence="7 8">ElP</strain>
    </source>
</reference>
<dbReference type="EMBL" id="CP036426">
    <property type="protein sequence ID" value="QDV35281.1"/>
    <property type="molecule type" value="Genomic_DNA"/>
</dbReference>
<name>A0A518H365_9BACT</name>
<evidence type="ECO:0000256" key="2">
    <source>
        <dbReference type="ARBA" id="ARBA00022723"/>
    </source>
</evidence>
<accession>A0A518H365</accession>
<feature type="chain" id="PRO_5021846264" description="Cytochrome c domain-containing protein" evidence="5">
    <location>
        <begin position="23"/>
        <end position="1008"/>
    </location>
</feature>
<dbReference type="Gene3D" id="1.10.760.10">
    <property type="entry name" value="Cytochrome c-like domain"/>
    <property type="match status" value="1"/>
</dbReference>
<dbReference type="RefSeq" id="WP_145270780.1">
    <property type="nucleotide sequence ID" value="NZ_CP036426.1"/>
</dbReference>
<dbReference type="SUPFAM" id="SSF50952">
    <property type="entry name" value="Soluble quinoprotein glucose dehydrogenase"/>
    <property type="match status" value="1"/>
</dbReference>
<evidence type="ECO:0000256" key="3">
    <source>
        <dbReference type="ARBA" id="ARBA00023004"/>
    </source>
</evidence>
<proteinExistence type="predicted"/>
<dbReference type="AlphaFoldDB" id="A0A518H365"/>
<keyword evidence="3 4" id="KW-0408">Iron</keyword>
<dbReference type="KEGG" id="tpla:ElP_31840"/>
<feature type="signal peptide" evidence="5">
    <location>
        <begin position="1"/>
        <end position="22"/>
    </location>
</feature>
<evidence type="ECO:0000313" key="8">
    <source>
        <dbReference type="Proteomes" id="UP000317835"/>
    </source>
</evidence>
<evidence type="ECO:0000259" key="6">
    <source>
        <dbReference type="PROSITE" id="PS51007"/>
    </source>
</evidence>
<dbReference type="Proteomes" id="UP000317835">
    <property type="component" value="Chromosome"/>
</dbReference>
<evidence type="ECO:0000313" key="7">
    <source>
        <dbReference type="EMBL" id="QDV35281.1"/>
    </source>
</evidence>
<keyword evidence="5" id="KW-0732">Signal</keyword>
<dbReference type="InterPro" id="IPR036909">
    <property type="entry name" value="Cyt_c-like_dom_sf"/>
</dbReference>
<organism evidence="7 8">
    <name type="scientific">Tautonia plasticadhaerens</name>
    <dbReference type="NCBI Taxonomy" id="2527974"/>
    <lineage>
        <taxon>Bacteria</taxon>
        <taxon>Pseudomonadati</taxon>
        <taxon>Planctomycetota</taxon>
        <taxon>Planctomycetia</taxon>
        <taxon>Isosphaerales</taxon>
        <taxon>Isosphaeraceae</taxon>
        <taxon>Tautonia</taxon>
    </lineage>
</organism>
<feature type="domain" description="Cytochrome c" evidence="6">
    <location>
        <begin position="869"/>
        <end position="1001"/>
    </location>
</feature>